<protein>
    <submittedName>
        <fullName evidence="1">Uncharacterized protein</fullName>
    </submittedName>
</protein>
<evidence type="ECO:0000313" key="1">
    <source>
        <dbReference type="EMBL" id="RMT69390.1"/>
    </source>
</evidence>
<comment type="caution">
    <text evidence="1">The sequence shown here is derived from an EMBL/GenBank/DDBJ whole genome shotgun (WGS) entry which is preliminary data.</text>
</comment>
<dbReference type="Proteomes" id="UP000268636">
    <property type="component" value="Unassembled WGS sequence"/>
</dbReference>
<organism evidence="1 2">
    <name type="scientific">Pseudomonas savastanoi pv. nerii</name>
    <dbReference type="NCBI Taxonomy" id="360921"/>
    <lineage>
        <taxon>Bacteria</taxon>
        <taxon>Pseudomonadati</taxon>
        <taxon>Pseudomonadota</taxon>
        <taxon>Gammaproteobacteria</taxon>
        <taxon>Pseudomonadales</taxon>
        <taxon>Pseudomonadaceae</taxon>
        <taxon>Pseudomonas</taxon>
    </lineage>
</organism>
<gene>
    <name evidence="1" type="ORF">ALP42_04980</name>
</gene>
<name>A0AB74BBS5_PSESS</name>
<dbReference type="EMBL" id="RBTN01000307">
    <property type="protein sequence ID" value="RMT69390.1"/>
    <property type="molecule type" value="Genomic_DNA"/>
</dbReference>
<feature type="non-terminal residue" evidence="1">
    <location>
        <position position="68"/>
    </location>
</feature>
<reference evidence="1 2" key="1">
    <citation type="submission" date="2018-08" db="EMBL/GenBank/DDBJ databases">
        <title>Recombination of ecologically and evolutionarily significant loci maintains genetic cohesion in the Pseudomonas syringae species complex.</title>
        <authorList>
            <person name="Dillon M."/>
            <person name="Thakur S."/>
            <person name="Almeida R.N.D."/>
            <person name="Weir B.S."/>
            <person name="Guttman D.S."/>
        </authorList>
    </citation>
    <scope>NUCLEOTIDE SEQUENCE [LARGE SCALE GENOMIC DNA]</scope>
    <source>
        <strain evidence="1 2">ICMP 13786</strain>
    </source>
</reference>
<sequence length="68" mass="7875">MAIGKVSRPGVIPGPTVIVRMKRERDWCLQERLQNLIMNDIVQEAFLRDLNPFRSKRPVFSIKDAPIN</sequence>
<evidence type="ECO:0000313" key="2">
    <source>
        <dbReference type="Proteomes" id="UP000268636"/>
    </source>
</evidence>
<proteinExistence type="predicted"/>
<dbReference type="AlphaFoldDB" id="A0AB74BBS5"/>
<accession>A0AB74BBS5</accession>